<dbReference type="InterPro" id="IPR002510">
    <property type="entry name" value="Metalloprtase-TldD/E_N"/>
</dbReference>
<gene>
    <name evidence="8" type="ORF">JEU11_02490</name>
</gene>
<dbReference type="PANTHER" id="PTHR30624">
    <property type="entry name" value="UNCHARACTERIZED PROTEIN TLDD AND PMBA"/>
    <property type="match status" value="1"/>
</dbReference>
<dbReference type="Proteomes" id="UP000649232">
    <property type="component" value="Unassembled WGS sequence"/>
</dbReference>
<dbReference type="InterPro" id="IPR045570">
    <property type="entry name" value="Metalloprtase-TldD/E_cen_dom"/>
</dbReference>
<evidence type="ECO:0000313" key="8">
    <source>
        <dbReference type="EMBL" id="MBJ2135313.1"/>
    </source>
</evidence>
<evidence type="ECO:0000259" key="5">
    <source>
        <dbReference type="Pfam" id="PF01523"/>
    </source>
</evidence>
<dbReference type="InterPro" id="IPR035068">
    <property type="entry name" value="TldD/PmbA_N"/>
</dbReference>
<dbReference type="InterPro" id="IPR045569">
    <property type="entry name" value="Metalloprtase-TldD/E_C"/>
</dbReference>
<dbReference type="Gene3D" id="3.30.2290.10">
    <property type="entry name" value="PmbA/TldD superfamily"/>
    <property type="match status" value="1"/>
</dbReference>
<evidence type="ECO:0000256" key="2">
    <source>
        <dbReference type="ARBA" id="ARBA00022670"/>
    </source>
</evidence>
<feature type="domain" description="Metalloprotease TldD/E C-terminal" evidence="6">
    <location>
        <begin position="287"/>
        <end position="536"/>
    </location>
</feature>
<evidence type="ECO:0000259" key="7">
    <source>
        <dbReference type="Pfam" id="PF19290"/>
    </source>
</evidence>
<evidence type="ECO:0000256" key="1">
    <source>
        <dbReference type="ARBA" id="ARBA00005836"/>
    </source>
</evidence>
<dbReference type="Pfam" id="PF19289">
    <property type="entry name" value="PmbA_TldD_3rd"/>
    <property type="match status" value="1"/>
</dbReference>
<keyword evidence="2" id="KW-0645">Protease</keyword>
<keyword evidence="3" id="KW-0378">Hydrolase</keyword>
<proteinExistence type="inferred from homology"/>
<dbReference type="InterPro" id="IPR051463">
    <property type="entry name" value="Peptidase_U62_metallo"/>
</dbReference>
<keyword evidence="4" id="KW-0482">Metalloprotease</keyword>
<dbReference type="EMBL" id="JAEILT010000002">
    <property type="protein sequence ID" value="MBJ2135313.1"/>
    <property type="molecule type" value="Genomic_DNA"/>
</dbReference>
<reference evidence="8 9" key="1">
    <citation type="submission" date="2020-12" db="EMBL/GenBank/DDBJ databases">
        <title>Draft genome sequences of nine environmental bacterial isolates colonizing plastic.</title>
        <authorList>
            <person name="Borre I."/>
            <person name="Sonnenschein E.C."/>
        </authorList>
    </citation>
    <scope>NUCLEOTIDE SEQUENCE [LARGE SCALE GENOMIC DNA]</scope>
    <source>
        <strain evidence="8 9">IB30</strain>
    </source>
</reference>
<evidence type="ECO:0000259" key="6">
    <source>
        <dbReference type="Pfam" id="PF19289"/>
    </source>
</evidence>
<evidence type="ECO:0000256" key="3">
    <source>
        <dbReference type="ARBA" id="ARBA00022801"/>
    </source>
</evidence>
<protein>
    <submittedName>
        <fullName evidence="8">TldD/PmbA family protein</fullName>
    </submittedName>
</protein>
<evidence type="ECO:0000256" key="4">
    <source>
        <dbReference type="ARBA" id="ARBA00023049"/>
    </source>
</evidence>
<name>A0ABS0W950_9ALTE</name>
<organism evidence="8 9">
    <name type="scientific">Paraglaciecola chathamensis</name>
    <dbReference type="NCBI Taxonomy" id="368405"/>
    <lineage>
        <taxon>Bacteria</taxon>
        <taxon>Pseudomonadati</taxon>
        <taxon>Pseudomonadota</taxon>
        <taxon>Gammaproteobacteria</taxon>
        <taxon>Alteromonadales</taxon>
        <taxon>Alteromonadaceae</taxon>
        <taxon>Paraglaciecola</taxon>
    </lineage>
</organism>
<evidence type="ECO:0000313" key="9">
    <source>
        <dbReference type="Proteomes" id="UP000649232"/>
    </source>
</evidence>
<dbReference type="Pfam" id="PF19290">
    <property type="entry name" value="PmbA_TldD_2nd"/>
    <property type="match status" value="1"/>
</dbReference>
<dbReference type="PANTHER" id="PTHR30624:SF10">
    <property type="entry name" value="CONSERVED PROTEIN"/>
    <property type="match status" value="1"/>
</dbReference>
<dbReference type="Pfam" id="PF01523">
    <property type="entry name" value="PmbA_TldD_1st"/>
    <property type="match status" value="1"/>
</dbReference>
<dbReference type="InterPro" id="IPR036059">
    <property type="entry name" value="TldD/PmbA_sf"/>
</dbReference>
<comment type="caution">
    <text evidence="8">The sequence shown here is derived from an EMBL/GenBank/DDBJ whole genome shotgun (WGS) entry which is preliminary data.</text>
</comment>
<sequence length="542" mass="59631">MERRDFIKLSSAGMGTLMLPISGVAISADQLLDKPMDVTYKKKLADIALNAAKAKGATYADARIGRYLNQFVTTRETRVDNIVNTESAGIGVRVIANGTWGFASTSNMTPDSVAKAAEQAVAVAMANSKFQTTPVQLAPVKGVGEVSWQTPIKKNAMEVPIQDKVDLLLSVNDAAMQNGASFISSRLFLVNEQKYFASTDGSYIDQDIHRLWAPFTATAVGEDGFKQRSALGNPVGMGYEYLDGLEKDKVRVQGANIGYHNSYDMVEDAAAAGKQLQAKLKAKSVEPGKYDLVLDPAHLMLTIHESVGHPLELDRVLGYEANYAGTSFATLDKWKSGDFQYGSDIVNLYADKNQPYTLANVGYDDEGVKTKEWDLIKDGILVNYQATRDQVHMLGQKESHGCSYAQSWRDVQFQRMSNVSLRPNEKDLSADDVIKDVEKGIYIAGRGSYSIDQQRYNFQFGGQLFYEIKDGKIVDQIEDVAYQSNTQEFWNSCSQLAGKSDYRVSGSFFDGKGQPSQVSAVSHGCPTTRFDNINVINTARNV</sequence>
<feature type="domain" description="Metalloprotease TldD/E central" evidence="7">
    <location>
        <begin position="158"/>
        <end position="241"/>
    </location>
</feature>
<dbReference type="SUPFAM" id="SSF111283">
    <property type="entry name" value="Putative modulator of DNA gyrase, PmbA/TldD"/>
    <property type="match status" value="1"/>
</dbReference>
<accession>A0ABS0W950</accession>
<comment type="similarity">
    <text evidence="1">Belongs to the peptidase U62 family.</text>
</comment>
<feature type="domain" description="Metalloprotease TldD/E N-terminal" evidence="5">
    <location>
        <begin position="60"/>
        <end position="124"/>
    </location>
</feature>
<dbReference type="RefSeq" id="WP_198823548.1">
    <property type="nucleotide sequence ID" value="NZ_JAEILT010000002.1"/>
</dbReference>